<protein>
    <submittedName>
        <fullName evidence="6">MarR family transcriptional regulator for hemolysin</fullName>
    </submittedName>
</protein>
<dbReference type="EMBL" id="JACHKA010000001">
    <property type="protein sequence ID" value="MBB5984858.1"/>
    <property type="molecule type" value="Genomic_DNA"/>
</dbReference>
<dbReference type="InterPro" id="IPR039422">
    <property type="entry name" value="MarR/SlyA-like"/>
</dbReference>
<dbReference type="PRINTS" id="PR00598">
    <property type="entry name" value="HTHMARR"/>
</dbReference>
<dbReference type="PANTHER" id="PTHR33164">
    <property type="entry name" value="TRANSCRIPTIONAL REGULATOR, MARR FAMILY"/>
    <property type="match status" value="1"/>
</dbReference>
<evidence type="ECO:0000313" key="7">
    <source>
        <dbReference type="Proteomes" id="UP001138540"/>
    </source>
</evidence>
<proteinExistence type="predicted"/>
<dbReference type="SMART" id="SM00347">
    <property type="entry name" value="HTH_MARR"/>
    <property type="match status" value="1"/>
</dbReference>
<dbReference type="Pfam" id="PF01047">
    <property type="entry name" value="MarR"/>
    <property type="match status" value="1"/>
</dbReference>
<dbReference type="Gene3D" id="1.10.10.10">
    <property type="entry name" value="Winged helix-like DNA-binding domain superfamily/Winged helix DNA-binding domain"/>
    <property type="match status" value="1"/>
</dbReference>
<dbReference type="PANTHER" id="PTHR33164:SF64">
    <property type="entry name" value="TRANSCRIPTIONAL REGULATOR SLYA"/>
    <property type="match status" value="1"/>
</dbReference>
<evidence type="ECO:0000313" key="6">
    <source>
        <dbReference type="EMBL" id="MBB5984858.1"/>
    </source>
</evidence>
<keyword evidence="2" id="KW-0238">DNA-binding</keyword>
<dbReference type="InterPro" id="IPR000835">
    <property type="entry name" value="HTH_MarR-typ"/>
</dbReference>
<evidence type="ECO:0000256" key="3">
    <source>
        <dbReference type="ARBA" id="ARBA00023163"/>
    </source>
</evidence>
<evidence type="ECO:0000256" key="2">
    <source>
        <dbReference type="ARBA" id="ARBA00023125"/>
    </source>
</evidence>
<comment type="caution">
    <text evidence="6">The sequence shown here is derived from an EMBL/GenBank/DDBJ whole genome shotgun (WGS) entry which is preliminary data.</text>
</comment>
<evidence type="ECO:0000259" key="5">
    <source>
        <dbReference type="PROSITE" id="PS50995"/>
    </source>
</evidence>
<dbReference type="PROSITE" id="PS50995">
    <property type="entry name" value="HTH_MARR_2"/>
    <property type="match status" value="1"/>
</dbReference>
<feature type="domain" description="HTH marR-type" evidence="5">
    <location>
        <begin position="31"/>
        <end position="168"/>
    </location>
</feature>
<keyword evidence="7" id="KW-1185">Reference proteome</keyword>
<gene>
    <name evidence="6" type="ORF">HNP60_000832</name>
</gene>
<name>A0ABR6NC59_9SPHN</name>
<dbReference type="Proteomes" id="UP001138540">
    <property type="component" value="Unassembled WGS sequence"/>
</dbReference>
<dbReference type="InterPro" id="IPR036390">
    <property type="entry name" value="WH_DNA-bd_sf"/>
</dbReference>
<organism evidence="6 7">
    <name type="scientific">Sphingobium lignivorans</name>
    <dbReference type="NCBI Taxonomy" id="2735886"/>
    <lineage>
        <taxon>Bacteria</taxon>
        <taxon>Pseudomonadati</taxon>
        <taxon>Pseudomonadota</taxon>
        <taxon>Alphaproteobacteria</taxon>
        <taxon>Sphingomonadales</taxon>
        <taxon>Sphingomonadaceae</taxon>
        <taxon>Sphingobium</taxon>
    </lineage>
</organism>
<accession>A0ABR6NC59</accession>
<dbReference type="InterPro" id="IPR036388">
    <property type="entry name" value="WH-like_DNA-bd_sf"/>
</dbReference>
<evidence type="ECO:0000256" key="4">
    <source>
        <dbReference type="SAM" id="MobiDB-lite"/>
    </source>
</evidence>
<keyword evidence="3" id="KW-0804">Transcription</keyword>
<feature type="region of interest" description="Disordered" evidence="4">
    <location>
        <begin position="1"/>
        <end position="28"/>
    </location>
</feature>
<reference evidence="6 7" key="1">
    <citation type="submission" date="2020-08" db="EMBL/GenBank/DDBJ databases">
        <title>Exploring microbial biodiversity for novel pathways involved in the catabolism of aromatic compounds derived from lignin.</title>
        <authorList>
            <person name="Elkins J."/>
        </authorList>
    </citation>
    <scope>NUCLEOTIDE SEQUENCE [LARGE SCALE GENOMIC DNA]</scope>
    <source>
        <strain evidence="6 7">B1D3A</strain>
    </source>
</reference>
<dbReference type="InterPro" id="IPR023187">
    <property type="entry name" value="Tscrpt_reg_MarR-type_CS"/>
</dbReference>
<dbReference type="RefSeq" id="WP_184150507.1">
    <property type="nucleotide sequence ID" value="NZ_JACHKA010000001.1"/>
</dbReference>
<evidence type="ECO:0000256" key="1">
    <source>
        <dbReference type="ARBA" id="ARBA00023015"/>
    </source>
</evidence>
<dbReference type="PROSITE" id="PS01117">
    <property type="entry name" value="HTH_MARR_1"/>
    <property type="match status" value="1"/>
</dbReference>
<dbReference type="SUPFAM" id="SSF46785">
    <property type="entry name" value="Winged helix' DNA-binding domain"/>
    <property type="match status" value="1"/>
</dbReference>
<keyword evidence="1" id="KW-0805">Transcription regulation</keyword>
<sequence>MADGATAEAVNDAGNPFGSTLPAREDYPPPELGLTMSIVLAGRRWRSLIDEQLRALGHSASRMEAMAAIAYAPPRATQIQIAKRIGIEGPTLTRTLDMLEADGLVERLPDPTDRRNKHMKLTPAGFDALADMLNLTSKLRSQLLADIPLDDVRASVGFLSVLLERIEGGLALPADD</sequence>